<keyword evidence="2 5" id="KW-0812">Transmembrane</keyword>
<dbReference type="InterPro" id="IPR050846">
    <property type="entry name" value="TLCD"/>
</dbReference>
<feature type="transmembrane region" description="Helical" evidence="6">
    <location>
        <begin position="26"/>
        <end position="48"/>
    </location>
</feature>
<keyword evidence="4 5" id="KW-0472">Membrane</keyword>
<dbReference type="PANTHER" id="PTHR13439:SF0">
    <property type="entry name" value="TOPOISOMERASE I DAMAGE AFFECTED PROTEIN 4"/>
    <property type="match status" value="1"/>
</dbReference>
<evidence type="ECO:0000256" key="5">
    <source>
        <dbReference type="PROSITE-ProRule" id="PRU00205"/>
    </source>
</evidence>
<evidence type="ECO:0000256" key="2">
    <source>
        <dbReference type="ARBA" id="ARBA00022692"/>
    </source>
</evidence>
<dbReference type="EMBL" id="CENE01000022">
    <property type="protein sequence ID" value="CEQ42222.1"/>
    <property type="molecule type" value="Genomic_DNA"/>
</dbReference>
<dbReference type="Pfam" id="PF03798">
    <property type="entry name" value="TRAM_LAG1_CLN8"/>
    <property type="match status" value="1"/>
</dbReference>
<gene>
    <name evidence="8" type="primary">SPOSA6832_03992</name>
</gene>
<accession>A0A0D6EQB8</accession>
<dbReference type="PANTHER" id="PTHR13439">
    <property type="entry name" value="CT120 PROTEIN"/>
    <property type="match status" value="1"/>
</dbReference>
<feature type="transmembrane region" description="Helical" evidence="6">
    <location>
        <begin position="118"/>
        <end position="135"/>
    </location>
</feature>
<dbReference type="GO" id="GO:0055088">
    <property type="term" value="P:lipid homeostasis"/>
    <property type="evidence" value="ECO:0007669"/>
    <property type="project" value="TreeGrafter"/>
</dbReference>
<evidence type="ECO:0000256" key="3">
    <source>
        <dbReference type="ARBA" id="ARBA00022989"/>
    </source>
</evidence>
<dbReference type="SMART" id="SM00724">
    <property type="entry name" value="TLC"/>
    <property type="match status" value="1"/>
</dbReference>
<feature type="domain" description="TLC" evidence="7">
    <location>
        <begin position="71"/>
        <end position="271"/>
    </location>
</feature>
<feature type="transmembrane region" description="Helical" evidence="6">
    <location>
        <begin position="142"/>
        <end position="157"/>
    </location>
</feature>
<protein>
    <submittedName>
        <fullName evidence="8">SPOSA6832_03992-mRNA-1:cds</fullName>
    </submittedName>
</protein>
<name>A0A0D6EQB8_SPOSA</name>
<reference evidence="9" key="1">
    <citation type="submission" date="2015-02" db="EMBL/GenBank/DDBJ databases">
        <authorList>
            <person name="Gon?alves P."/>
        </authorList>
    </citation>
    <scope>NUCLEOTIDE SEQUENCE [LARGE SCALE GENOMIC DNA]</scope>
</reference>
<evidence type="ECO:0000256" key="6">
    <source>
        <dbReference type="SAM" id="Phobius"/>
    </source>
</evidence>
<organism evidence="8 9">
    <name type="scientific">Sporidiobolus salmonicolor</name>
    <name type="common">Yeast-like fungus</name>
    <name type="synonym">Sporobolomyces salmonicolor</name>
    <dbReference type="NCBI Taxonomy" id="5005"/>
    <lineage>
        <taxon>Eukaryota</taxon>
        <taxon>Fungi</taxon>
        <taxon>Dikarya</taxon>
        <taxon>Basidiomycota</taxon>
        <taxon>Pucciniomycotina</taxon>
        <taxon>Microbotryomycetes</taxon>
        <taxon>Sporidiobolales</taxon>
        <taxon>Sporidiobolaceae</taxon>
        <taxon>Sporobolomyces</taxon>
    </lineage>
</organism>
<keyword evidence="9" id="KW-1185">Reference proteome</keyword>
<dbReference type="AlphaFoldDB" id="A0A0D6EQB8"/>
<feature type="transmembrane region" description="Helical" evidence="6">
    <location>
        <begin position="76"/>
        <end position="98"/>
    </location>
</feature>
<evidence type="ECO:0000256" key="4">
    <source>
        <dbReference type="ARBA" id="ARBA00023136"/>
    </source>
</evidence>
<dbReference type="OrthoDB" id="10266980at2759"/>
<evidence type="ECO:0000313" key="8">
    <source>
        <dbReference type="EMBL" id="CEQ42222.1"/>
    </source>
</evidence>
<dbReference type="GO" id="GO:0016020">
    <property type="term" value="C:membrane"/>
    <property type="evidence" value="ECO:0007669"/>
    <property type="project" value="UniProtKB-SubCell"/>
</dbReference>
<evidence type="ECO:0000256" key="1">
    <source>
        <dbReference type="ARBA" id="ARBA00004141"/>
    </source>
</evidence>
<feature type="transmembrane region" description="Helical" evidence="6">
    <location>
        <begin position="239"/>
        <end position="259"/>
    </location>
</feature>
<proteinExistence type="predicted"/>
<comment type="subcellular location">
    <subcellularLocation>
        <location evidence="1">Membrane</location>
        <topology evidence="1">Multi-pass membrane protein</topology>
    </subcellularLocation>
</comment>
<keyword evidence="3 6" id="KW-1133">Transmembrane helix</keyword>
<dbReference type="PROSITE" id="PS50922">
    <property type="entry name" value="TLC"/>
    <property type="match status" value="1"/>
</dbReference>
<evidence type="ECO:0000313" key="9">
    <source>
        <dbReference type="Proteomes" id="UP000243876"/>
    </source>
</evidence>
<sequence>MSWLSSPALESPPWLQPTLDPICAQLGLPALAPVAHLAVYSCLAAFALQKLSAQLSPLLAKGYYPTLKHKRDDWDLHIVSVGWAFSLVATPLAFHLIRHPSPELAQDPLYGSALREERLSAIAVGYFIWDAIVSFRHIRTQGLGFFLHGFGCCLAFLFTLRPFLLWCGPNFLIWELSTMFCDKFKMTGSKAQMINGAFLVSAYIGARLCYGSYNSFKLFRMLFSSSSDLSKSQQEATGWVRYLFVCLNLTMNALNLFWFRAMVLALKKRFSPGPKSAQHEAIQIDGKLNWNKGARKDE</sequence>
<evidence type="ECO:0000259" key="7">
    <source>
        <dbReference type="PROSITE" id="PS50922"/>
    </source>
</evidence>
<dbReference type="InterPro" id="IPR006634">
    <property type="entry name" value="TLC-dom"/>
</dbReference>
<dbReference type="Proteomes" id="UP000243876">
    <property type="component" value="Unassembled WGS sequence"/>
</dbReference>
<dbReference type="GO" id="GO:0005783">
    <property type="term" value="C:endoplasmic reticulum"/>
    <property type="evidence" value="ECO:0007669"/>
    <property type="project" value="TreeGrafter"/>
</dbReference>